<comment type="caution">
    <text evidence="2">The sequence shown here is derived from an EMBL/GenBank/DDBJ whole genome shotgun (WGS) entry which is preliminary data.</text>
</comment>
<evidence type="ECO:0000256" key="1">
    <source>
        <dbReference type="SAM" id="MobiDB-lite"/>
    </source>
</evidence>
<protein>
    <submittedName>
        <fullName evidence="2">Uncharacterized protein</fullName>
    </submittedName>
</protein>
<gene>
    <name evidence="2" type="ORF">IX38_02285</name>
</gene>
<proteinExistence type="predicted"/>
<accession>A0A085ZY40</accession>
<evidence type="ECO:0000313" key="3">
    <source>
        <dbReference type="Proteomes" id="UP000028703"/>
    </source>
</evidence>
<reference evidence="2 3" key="1">
    <citation type="submission" date="2014-07" db="EMBL/GenBank/DDBJ databases">
        <title>Genome of Chryseobacterium luteum DSM 18605.</title>
        <authorList>
            <person name="Stropko S.J."/>
            <person name="Pipes S.E."/>
            <person name="Newman J.D."/>
        </authorList>
    </citation>
    <scope>NUCLEOTIDE SEQUENCE [LARGE SCALE GENOMIC DNA]</scope>
    <source>
        <strain evidence="2 3">DSM 18605</strain>
    </source>
</reference>
<dbReference type="Proteomes" id="UP000028703">
    <property type="component" value="Unassembled WGS sequence"/>
</dbReference>
<evidence type="ECO:0000313" key="2">
    <source>
        <dbReference type="EMBL" id="KFF09354.1"/>
    </source>
</evidence>
<feature type="compositionally biased region" description="Polar residues" evidence="1">
    <location>
        <begin position="18"/>
        <end position="39"/>
    </location>
</feature>
<keyword evidence="3" id="KW-1185">Reference proteome</keyword>
<dbReference type="AlphaFoldDB" id="A0A085ZY40"/>
<feature type="region of interest" description="Disordered" evidence="1">
    <location>
        <begin position="18"/>
        <end position="63"/>
    </location>
</feature>
<name>A0A085ZY40_9FLAO</name>
<dbReference type="EMBL" id="JPRO01000001">
    <property type="protein sequence ID" value="KFF09354.1"/>
    <property type="molecule type" value="Genomic_DNA"/>
</dbReference>
<organism evidence="2 3">
    <name type="scientific">Chryseobacterium luteum</name>
    <dbReference type="NCBI Taxonomy" id="421531"/>
    <lineage>
        <taxon>Bacteria</taxon>
        <taxon>Pseudomonadati</taxon>
        <taxon>Bacteroidota</taxon>
        <taxon>Flavobacteriia</taxon>
        <taxon>Flavobacteriales</taxon>
        <taxon>Weeksellaceae</taxon>
        <taxon>Chryseobacterium group</taxon>
        <taxon>Chryseobacterium</taxon>
    </lineage>
</organism>
<sequence>MINFLLIFFGLVSTNNDVDTSFSNQNQATTPLSDHSGNINPRIDNDGDTGGNTGQLPPPFTQP</sequence>